<feature type="region of interest" description="Disordered" evidence="1">
    <location>
        <begin position="262"/>
        <end position="292"/>
    </location>
</feature>
<evidence type="ECO:0000313" key="2">
    <source>
        <dbReference type="EMBL" id="KAK1631546.1"/>
    </source>
</evidence>
<dbReference type="AlphaFoldDB" id="A0AAD8W3U9"/>
<evidence type="ECO:0000313" key="3">
    <source>
        <dbReference type="Proteomes" id="UP001231189"/>
    </source>
</evidence>
<feature type="compositionally biased region" description="Polar residues" evidence="1">
    <location>
        <begin position="280"/>
        <end position="292"/>
    </location>
</feature>
<proteinExistence type="predicted"/>
<sequence>MDGGKRIQPNLDAFVPHPPARLHAYADLEESTKMTFGSFHFLIGKEGSHRLAPIFSGTLAAGSDFSGSPASSIESGDEKASPPSFIKPAAGGELADLFGDMTFRSFTDSDLGSDFESIDNLDFIDKSTSIREVFVDLYDGVTDLEDDENKVTIYHQVCAIGESSRQEDEASEAIDDVGNPYIDPADLTRGIGNKYIGATPREKVRLPQEAWDRAQRAMNDKCDKDFHKLSETFRMQAEYEASKLTTNYDVLPDGGRSLQEQAFDTSKDSKEVQIHPTNPKKMTSIMSNLDSA</sequence>
<comment type="caution">
    <text evidence="2">The sequence shown here is derived from an EMBL/GenBank/DDBJ whole genome shotgun (WGS) entry which is preliminary data.</text>
</comment>
<dbReference type="Proteomes" id="UP001231189">
    <property type="component" value="Unassembled WGS sequence"/>
</dbReference>
<organism evidence="2 3">
    <name type="scientific">Lolium multiflorum</name>
    <name type="common">Italian ryegrass</name>
    <name type="synonym">Lolium perenne subsp. multiflorum</name>
    <dbReference type="NCBI Taxonomy" id="4521"/>
    <lineage>
        <taxon>Eukaryota</taxon>
        <taxon>Viridiplantae</taxon>
        <taxon>Streptophyta</taxon>
        <taxon>Embryophyta</taxon>
        <taxon>Tracheophyta</taxon>
        <taxon>Spermatophyta</taxon>
        <taxon>Magnoliopsida</taxon>
        <taxon>Liliopsida</taxon>
        <taxon>Poales</taxon>
        <taxon>Poaceae</taxon>
        <taxon>BOP clade</taxon>
        <taxon>Pooideae</taxon>
        <taxon>Poodae</taxon>
        <taxon>Poeae</taxon>
        <taxon>Poeae Chloroplast Group 2 (Poeae type)</taxon>
        <taxon>Loliodinae</taxon>
        <taxon>Loliinae</taxon>
        <taxon>Lolium</taxon>
    </lineage>
</organism>
<dbReference type="EMBL" id="JAUUTY010000005">
    <property type="protein sequence ID" value="KAK1631546.1"/>
    <property type="molecule type" value="Genomic_DNA"/>
</dbReference>
<accession>A0AAD8W3U9</accession>
<reference evidence="2" key="1">
    <citation type="submission" date="2023-07" db="EMBL/GenBank/DDBJ databases">
        <title>A chromosome-level genome assembly of Lolium multiflorum.</title>
        <authorList>
            <person name="Chen Y."/>
            <person name="Copetti D."/>
            <person name="Kolliker R."/>
            <person name="Studer B."/>
        </authorList>
    </citation>
    <scope>NUCLEOTIDE SEQUENCE</scope>
    <source>
        <strain evidence="2">02402/16</strain>
        <tissue evidence="2">Leaf</tissue>
    </source>
</reference>
<gene>
    <name evidence="2" type="ORF">QYE76_005861</name>
</gene>
<evidence type="ECO:0000256" key="1">
    <source>
        <dbReference type="SAM" id="MobiDB-lite"/>
    </source>
</evidence>
<protein>
    <submittedName>
        <fullName evidence="2">Uncharacterized protein</fullName>
    </submittedName>
</protein>
<name>A0AAD8W3U9_LOLMU</name>
<keyword evidence="3" id="KW-1185">Reference proteome</keyword>